<feature type="domain" description="FHA" evidence="2">
    <location>
        <begin position="392"/>
        <end position="448"/>
    </location>
</feature>
<dbReference type="PROSITE" id="PS50006">
    <property type="entry name" value="FHA_DOMAIN"/>
    <property type="match status" value="1"/>
</dbReference>
<sequence length="486" mass="54325">MSIVSDSSQEASNAAISTCLTPVSSPNLFLKAEFSDLQNSNLFGNSQQDLLKPVPSSSAEQSQKRRSSSRSIKRKKFDDELVESSLIKSSRARPQNVAFPVLPTTTSLSLQNIVASPNTSVATNVIQPDINQSLALDKRKPRPAQKRIKKPKTNQANLNKDVSRWKPADDFMLILSVQQTNDLEAVHRGVKFSSKFTLRDVQERWYALLYDATISKAALFAIKQLSRDVLAQVQSKVLFSAEEEKLIASIPSDQGTLEIFQQLLDSNASVFLPSRTAKVLHNHWATMKQYNLLQDYGDLPPLLPDDFPTFSDNEEQIDDAELQDSKDGTLDEEISGVHRKHLQEIKQLENEVPKWQVLVDCITGVSLPEFDSKTLAVMKGRIIRYLIQSQTATFGRSAKDNRVDIDLSLEGPAWKVSRRQGVIKLDSNGDFYLINEGKKPVYIDGKPVLAGNKYKLSNDSVIEITVLRFVFIMNSEAIAALRSKTT</sequence>
<dbReference type="GO" id="GO:0045944">
    <property type="term" value="P:positive regulation of transcription by RNA polymerase II"/>
    <property type="evidence" value="ECO:0007669"/>
    <property type="project" value="TreeGrafter"/>
</dbReference>
<accession>A0AAV4UIY2</accession>
<dbReference type="InterPro" id="IPR025999">
    <property type="entry name" value="MCRS_N"/>
</dbReference>
<reference evidence="3 4" key="1">
    <citation type="submission" date="2021-06" db="EMBL/GenBank/DDBJ databases">
        <title>Caerostris extrusa draft genome.</title>
        <authorList>
            <person name="Kono N."/>
            <person name="Arakawa K."/>
        </authorList>
    </citation>
    <scope>NUCLEOTIDE SEQUENCE [LARGE SCALE GENOMIC DNA]</scope>
</reference>
<dbReference type="Pfam" id="PF13325">
    <property type="entry name" value="MCRS_N"/>
    <property type="match status" value="1"/>
</dbReference>
<organism evidence="3 4">
    <name type="scientific">Caerostris extrusa</name>
    <name type="common">Bark spider</name>
    <name type="synonym">Caerostris bankana</name>
    <dbReference type="NCBI Taxonomy" id="172846"/>
    <lineage>
        <taxon>Eukaryota</taxon>
        <taxon>Metazoa</taxon>
        <taxon>Ecdysozoa</taxon>
        <taxon>Arthropoda</taxon>
        <taxon>Chelicerata</taxon>
        <taxon>Arachnida</taxon>
        <taxon>Araneae</taxon>
        <taxon>Araneomorphae</taxon>
        <taxon>Entelegynae</taxon>
        <taxon>Araneoidea</taxon>
        <taxon>Araneidae</taxon>
        <taxon>Caerostris</taxon>
    </lineage>
</organism>
<protein>
    <submittedName>
        <fullName evidence="3">Microspherule protein 1</fullName>
    </submittedName>
</protein>
<evidence type="ECO:0000256" key="1">
    <source>
        <dbReference type="SAM" id="MobiDB-lite"/>
    </source>
</evidence>
<dbReference type="InterPro" id="IPR037912">
    <property type="entry name" value="MCRS1"/>
</dbReference>
<dbReference type="SUPFAM" id="SSF49879">
    <property type="entry name" value="SMAD/FHA domain"/>
    <property type="match status" value="1"/>
</dbReference>
<dbReference type="SMART" id="SM00240">
    <property type="entry name" value="FHA"/>
    <property type="match status" value="1"/>
</dbReference>
<dbReference type="GO" id="GO:0044545">
    <property type="term" value="C:NSL complex"/>
    <property type="evidence" value="ECO:0007669"/>
    <property type="project" value="TreeGrafter"/>
</dbReference>
<comment type="caution">
    <text evidence="3">The sequence shown here is derived from an EMBL/GenBank/DDBJ whole genome shotgun (WGS) entry which is preliminary data.</text>
</comment>
<dbReference type="GO" id="GO:0071339">
    <property type="term" value="C:MLL1 complex"/>
    <property type="evidence" value="ECO:0007669"/>
    <property type="project" value="InterPro"/>
</dbReference>
<dbReference type="PANTHER" id="PTHR13233">
    <property type="entry name" value="MICROSPHERULE PROTEIN 1"/>
    <property type="match status" value="1"/>
</dbReference>
<evidence type="ECO:0000313" key="4">
    <source>
        <dbReference type="Proteomes" id="UP001054945"/>
    </source>
</evidence>
<gene>
    <name evidence="3" type="primary">MCRS1</name>
    <name evidence="3" type="ORF">CEXT_122611</name>
</gene>
<evidence type="ECO:0000313" key="3">
    <source>
        <dbReference type="EMBL" id="GIY57726.1"/>
    </source>
</evidence>
<dbReference type="Proteomes" id="UP001054945">
    <property type="component" value="Unassembled WGS sequence"/>
</dbReference>
<dbReference type="PANTHER" id="PTHR13233:SF0">
    <property type="entry name" value="MICROSPHERULE PROTEIN 1"/>
    <property type="match status" value="1"/>
</dbReference>
<proteinExistence type="predicted"/>
<dbReference type="CDD" id="cd22687">
    <property type="entry name" value="FHA_MCRS1"/>
    <property type="match status" value="1"/>
</dbReference>
<keyword evidence="4" id="KW-1185">Reference proteome</keyword>
<dbReference type="GO" id="GO:0002151">
    <property type="term" value="F:G-quadruplex RNA binding"/>
    <property type="evidence" value="ECO:0007669"/>
    <property type="project" value="InterPro"/>
</dbReference>
<feature type="region of interest" description="Disordered" evidence="1">
    <location>
        <begin position="46"/>
        <end position="75"/>
    </location>
</feature>
<dbReference type="GO" id="GO:0031011">
    <property type="term" value="C:Ino80 complex"/>
    <property type="evidence" value="ECO:0007669"/>
    <property type="project" value="InterPro"/>
</dbReference>
<dbReference type="InterPro" id="IPR000253">
    <property type="entry name" value="FHA_dom"/>
</dbReference>
<feature type="compositionally biased region" description="Basic residues" evidence="1">
    <location>
        <begin position="64"/>
        <end position="75"/>
    </location>
</feature>
<evidence type="ECO:0000259" key="2">
    <source>
        <dbReference type="PROSITE" id="PS50006"/>
    </source>
</evidence>
<dbReference type="AlphaFoldDB" id="A0AAV4UIY2"/>
<name>A0AAV4UIY2_CAEEX</name>
<dbReference type="Gene3D" id="2.60.200.20">
    <property type="match status" value="1"/>
</dbReference>
<dbReference type="EMBL" id="BPLR01012952">
    <property type="protein sequence ID" value="GIY57726.1"/>
    <property type="molecule type" value="Genomic_DNA"/>
</dbReference>
<dbReference type="Pfam" id="PF00498">
    <property type="entry name" value="FHA"/>
    <property type="match status" value="1"/>
</dbReference>
<dbReference type="InterPro" id="IPR008984">
    <property type="entry name" value="SMAD_FHA_dom_sf"/>
</dbReference>